<dbReference type="Proteomes" id="UP000789920">
    <property type="component" value="Unassembled WGS sequence"/>
</dbReference>
<proteinExistence type="predicted"/>
<accession>A0ACA9SPU8</accession>
<protein>
    <submittedName>
        <fullName evidence="1">25028_t:CDS:1</fullName>
    </submittedName>
</protein>
<comment type="caution">
    <text evidence="1">The sequence shown here is derived from an EMBL/GenBank/DDBJ whole genome shotgun (WGS) entry which is preliminary data.</text>
</comment>
<sequence length="69" mass="8255">MDTGETIDAWEMISFEICNKSTNAQKQYDEDLSKLATYDRDKLYVFWKNVFDEVPSQFEQVQPKLEKIR</sequence>
<evidence type="ECO:0000313" key="1">
    <source>
        <dbReference type="EMBL" id="CAG8845856.1"/>
    </source>
</evidence>
<organism evidence="1 2">
    <name type="scientific">Racocetra persica</name>
    <dbReference type="NCBI Taxonomy" id="160502"/>
    <lineage>
        <taxon>Eukaryota</taxon>
        <taxon>Fungi</taxon>
        <taxon>Fungi incertae sedis</taxon>
        <taxon>Mucoromycota</taxon>
        <taxon>Glomeromycotina</taxon>
        <taxon>Glomeromycetes</taxon>
        <taxon>Diversisporales</taxon>
        <taxon>Gigasporaceae</taxon>
        <taxon>Racocetra</taxon>
    </lineage>
</organism>
<feature type="non-terminal residue" evidence="1">
    <location>
        <position position="69"/>
    </location>
</feature>
<reference evidence="1" key="1">
    <citation type="submission" date="2021-06" db="EMBL/GenBank/DDBJ databases">
        <authorList>
            <person name="Kallberg Y."/>
            <person name="Tangrot J."/>
            <person name="Rosling A."/>
        </authorList>
    </citation>
    <scope>NUCLEOTIDE SEQUENCE</scope>
    <source>
        <strain evidence="1">MA461A</strain>
    </source>
</reference>
<keyword evidence="2" id="KW-1185">Reference proteome</keyword>
<dbReference type="EMBL" id="CAJVQC010148622">
    <property type="protein sequence ID" value="CAG8845856.1"/>
    <property type="molecule type" value="Genomic_DNA"/>
</dbReference>
<evidence type="ECO:0000313" key="2">
    <source>
        <dbReference type="Proteomes" id="UP000789920"/>
    </source>
</evidence>
<gene>
    <name evidence="1" type="ORF">RPERSI_LOCUS33853</name>
</gene>
<name>A0ACA9SPU8_9GLOM</name>